<sequence>MDRTMTTGQYRTCTTVVDHGTTFTTASGPATISGSATEPISSATMKSRNDIIRVFTMPRVPSRPYITVMVSMKTFTAREPDHRANRKPREMTSGRPPFITSWRSGWAISVTPLSDRTVRDASRMLFSRLAMVSAPVQSST</sequence>
<proteinExistence type="predicted"/>
<name>A0A4D4N439_STRAX</name>
<gene>
    <name evidence="1" type="ORF">SAV31267_074720</name>
</gene>
<evidence type="ECO:0000313" key="1">
    <source>
        <dbReference type="EMBL" id="GDY77987.1"/>
    </source>
</evidence>
<dbReference type="Proteomes" id="UP000299211">
    <property type="component" value="Unassembled WGS sequence"/>
</dbReference>
<dbReference type="AlphaFoldDB" id="A0A4D4N439"/>
<evidence type="ECO:0000313" key="2">
    <source>
        <dbReference type="Proteomes" id="UP000299211"/>
    </source>
</evidence>
<reference evidence="1 2" key="1">
    <citation type="submission" date="2019-04" db="EMBL/GenBank/DDBJ databases">
        <title>Draft genome sequences of Streptomyces avermitilis ATCC 31267.</title>
        <authorList>
            <person name="Komaki H."/>
            <person name="Tamura T."/>
            <person name="Hosoyama A."/>
        </authorList>
    </citation>
    <scope>NUCLEOTIDE SEQUENCE [LARGE SCALE GENOMIC DNA]</scope>
    <source>
        <strain evidence="1 2">ATCC 31267</strain>
    </source>
</reference>
<dbReference type="EMBL" id="BJHY01000001">
    <property type="protein sequence ID" value="GDY77987.1"/>
    <property type="molecule type" value="Genomic_DNA"/>
</dbReference>
<accession>A0A4D4N439</accession>
<organism evidence="1 2">
    <name type="scientific">Streptomyces avermitilis</name>
    <dbReference type="NCBI Taxonomy" id="33903"/>
    <lineage>
        <taxon>Bacteria</taxon>
        <taxon>Bacillati</taxon>
        <taxon>Actinomycetota</taxon>
        <taxon>Actinomycetes</taxon>
        <taxon>Kitasatosporales</taxon>
        <taxon>Streptomycetaceae</taxon>
        <taxon>Streptomyces</taxon>
    </lineage>
</organism>
<protein>
    <submittedName>
        <fullName evidence="1">Uncharacterized protein</fullName>
    </submittedName>
</protein>
<comment type="caution">
    <text evidence="1">The sequence shown here is derived from an EMBL/GenBank/DDBJ whole genome shotgun (WGS) entry which is preliminary data.</text>
</comment>